<proteinExistence type="predicted"/>
<keyword evidence="1" id="KW-0808">Transferase</keyword>
<keyword evidence="1" id="KW-0418">Kinase</keyword>
<protein>
    <submittedName>
        <fullName evidence="1">Adenylate kinase</fullName>
    </submittedName>
</protein>
<dbReference type="SUPFAM" id="SSF52540">
    <property type="entry name" value="P-loop containing nucleoside triphosphate hydrolases"/>
    <property type="match status" value="1"/>
</dbReference>
<organism evidence="1 2">
    <name type="scientific">Streptomyces fragilis</name>
    <dbReference type="NCBI Taxonomy" id="67301"/>
    <lineage>
        <taxon>Bacteria</taxon>
        <taxon>Bacillati</taxon>
        <taxon>Actinomycetota</taxon>
        <taxon>Actinomycetes</taxon>
        <taxon>Kitasatosporales</taxon>
        <taxon>Streptomycetaceae</taxon>
        <taxon>Streptomyces</taxon>
    </lineage>
</organism>
<accession>A0ABV2YER5</accession>
<dbReference type="InterPro" id="IPR052922">
    <property type="entry name" value="Cytidylate_Kinase-2"/>
</dbReference>
<dbReference type="EMBL" id="JBEZUR010000008">
    <property type="protein sequence ID" value="MEU3554206.1"/>
    <property type="molecule type" value="Genomic_DNA"/>
</dbReference>
<evidence type="ECO:0000313" key="2">
    <source>
        <dbReference type="Proteomes" id="UP001550850"/>
    </source>
</evidence>
<dbReference type="PANTHER" id="PTHR37816">
    <property type="entry name" value="YALI0E33011P"/>
    <property type="match status" value="1"/>
</dbReference>
<comment type="caution">
    <text evidence="1">The sequence shown here is derived from an EMBL/GenBank/DDBJ whole genome shotgun (WGS) entry which is preliminary data.</text>
</comment>
<name>A0ABV2YER5_9ACTN</name>
<dbReference type="RefSeq" id="WP_108954575.1">
    <property type="nucleotide sequence ID" value="NZ_BEVZ01000004.1"/>
</dbReference>
<reference evidence="1 2" key="1">
    <citation type="submission" date="2024-06" db="EMBL/GenBank/DDBJ databases">
        <title>The Natural Products Discovery Center: Release of the First 8490 Sequenced Strains for Exploring Actinobacteria Biosynthetic Diversity.</title>
        <authorList>
            <person name="Kalkreuter E."/>
            <person name="Kautsar S.A."/>
            <person name="Yang D."/>
            <person name="Bader C.D."/>
            <person name="Teijaro C.N."/>
            <person name="Fluegel L."/>
            <person name="Davis C.M."/>
            <person name="Simpson J.R."/>
            <person name="Lauterbach L."/>
            <person name="Steele A.D."/>
            <person name="Gui C."/>
            <person name="Meng S."/>
            <person name="Li G."/>
            <person name="Viehrig K."/>
            <person name="Ye F."/>
            <person name="Su P."/>
            <person name="Kiefer A.F."/>
            <person name="Nichols A."/>
            <person name="Cepeda A.J."/>
            <person name="Yan W."/>
            <person name="Fan B."/>
            <person name="Jiang Y."/>
            <person name="Adhikari A."/>
            <person name="Zheng C.-J."/>
            <person name="Schuster L."/>
            <person name="Cowan T.M."/>
            <person name="Smanski M.J."/>
            <person name="Chevrette M.G."/>
            <person name="De Carvalho L.P.S."/>
            <person name="Shen B."/>
        </authorList>
    </citation>
    <scope>NUCLEOTIDE SEQUENCE [LARGE SCALE GENOMIC DNA]</scope>
    <source>
        <strain evidence="1 2">NPDC038104</strain>
    </source>
</reference>
<dbReference type="PANTHER" id="PTHR37816:SF1">
    <property type="entry name" value="TOXIN"/>
    <property type="match status" value="1"/>
</dbReference>
<gene>
    <name evidence="1" type="ORF">AB0E65_08285</name>
</gene>
<dbReference type="GO" id="GO:0016301">
    <property type="term" value="F:kinase activity"/>
    <property type="evidence" value="ECO:0007669"/>
    <property type="project" value="UniProtKB-KW"/>
</dbReference>
<keyword evidence="2" id="KW-1185">Reference proteome</keyword>
<dbReference type="InterPro" id="IPR027417">
    <property type="entry name" value="P-loop_NTPase"/>
</dbReference>
<evidence type="ECO:0000313" key="1">
    <source>
        <dbReference type="EMBL" id="MEU3554206.1"/>
    </source>
</evidence>
<dbReference type="Gene3D" id="3.40.50.300">
    <property type="entry name" value="P-loop containing nucleotide triphosphate hydrolases"/>
    <property type="match status" value="1"/>
</dbReference>
<dbReference type="Proteomes" id="UP001550850">
    <property type="component" value="Unassembled WGS sequence"/>
</dbReference>
<sequence length="184" mass="21625">MERVSVVGCSGSGKSTVARRLSDVLGVPYIELDALHWGPGWSEASAEELSERVRRATAADAWIVDGNYQSKIGTLAWDRANTVVWVNPSRWRVMWRCLRRTVRRAATRQELWNGNRESWSGLHFWRGEDSILWWAWTSYPRVQERYESAMRDPRNRHLAFHRLRTSKEVEDFLATLVRDRRPER</sequence>